<protein>
    <submittedName>
        <fullName evidence="3">DNA mismatch repair protein</fullName>
    </submittedName>
</protein>
<dbReference type="AlphaFoldDB" id="A0A699YFK9"/>
<gene>
    <name evidence="3" type="ORF">HaLaN_01303</name>
</gene>
<dbReference type="InterPro" id="IPR007695">
    <property type="entry name" value="DNA_mismatch_repair_MutS-lik_N"/>
</dbReference>
<evidence type="ECO:0000259" key="1">
    <source>
        <dbReference type="Pfam" id="PF01624"/>
    </source>
</evidence>
<proteinExistence type="predicted"/>
<reference evidence="3 4" key="1">
    <citation type="submission" date="2020-02" db="EMBL/GenBank/DDBJ databases">
        <title>Draft genome sequence of Haematococcus lacustris strain NIES-144.</title>
        <authorList>
            <person name="Morimoto D."/>
            <person name="Nakagawa S."/>
            <person name="Yoshida T."/>
            <person name="Sawayama S."/>
        </authorList>
    </citation>
    <scope>NUCLEOTIDE SEQUENCE [LARGE SCALE GENOMIC DNA]</scope>
    <source>
        <strain evidence="3 4">NIES-144</strain>
    </source>
</reference>
<dbReference type="InterPro" id="IPR036678">
    <property type="entry name" value="MutS_con_dom_sf"/>
</dbReference>
<dbReference type="Proteomes" id="UP000485058">
    <property type="component" value="Unassembled WGS sequence"/>
</dbReference>
<dbReference type="Pfam" id="PF05188">
    <property type="entry name" value="MutS_II"/>
    <property type="match status" value="1"/>
</dbReference>
<dbReference type="GO" id="GO:0006298">
    <property type="term" value="P:mismatch repair"/>
    <property type="evidence" value="ECO:0007669"/>
    <property type="project" value="InterPro"/>
</dbReference>
<accession>A0A699YFK9</accession>
<dbReference type="Pfam" id="PF01624">
    <property type="entry name" value="MutS_I"/>
    <property type="match status" value="1"/>
</dbReference>
<dbReference type="GO" id="GO:0030983">
    <property type="term" value="F:mismatched DNA binding"/>
    <property type="evidence" value="ECO:0007669"/>
    <property type="project" value="InterPro"/>
</dbReference>
<dbReference type="Gene3D" id="3.40.1170.10">
    <property type="entry name" value="DNA repair protein MutS, domain I"/>
    <property type="match status" value="1"/>
</dbReference>
<evidence type="ECO:0000259" key="2">
    <source>
        <dbReference type="Pfam" id="PF05188"/>
    </source>
</evidence>
<evidence type="ECO:0000313" key="4">
    <source>
        <dbReference type="Proteomes" id="UP000485058"/>
    </source>
</evidence>
<organism evidence="3 4">
    <name type="scientific">Haematococcus lacustris</name>
    <name type="common">Green alga</name>
    <name type="synonym">Haematococcus pluvialis</name>
    <dbReference type="NCBI Taxonomy" id="44745"/>
    <lineage>
        <taxon>Eukaryota</taxon>
        <taxon>Viridiplantae</taxon>
        <taxon>Chlorophyta</taxon>
        <taxon>core chlorophytes</taxon>
        <taxon>Chlorophyceae</taxon>
        <taxon>CS clade</taxon>
        <taxon>Chlamydomonadales</taxon>
        <taxon>Haematococcaceae</taxon>
        <taxon>Haematococcus</taxon>
    </lineage>
</organism>
<feature type="domain" description="DNA mismatch repair protein MutS-like N-terminal" evidence="1">
    <location>
        <begin position="19"/>
        <end position="84"/>
    </location>
</feature>
<dbReference type="Gene3D" id="3.30.420.110">
    <property type="entry name" value="MutS, connector domain"/>
    <property type="match status" value="1"/>
</dbReference>
<keyword evidence="4" id="KW-1185">Reference proteome</keyword>
<sequence length="166" mass="18016">MALDGREQSGFVHWYKSQIKGFYSVHGEDALFVARQFYKTTAVVKHLGGSGDAGLSSVTLNRNLFEQVLRELLLEGTDYAVELAASPGRLAAFEEELFRGGIDMADTPVVVAVVLAMKEGVREVGLAYADVVARRLGVAQFVDDELLCSLEAVLVQLGAKEVLLPK</sequence>
<feature type="non-terminal residue" evidence="3">
    <location>
        <position position="166"/>
    </location>
</feature>
<feature type="domain" description="DNA mismatch repair protein MutS connector" evidence="2">
    <location>
        <begin position="110"/>
        <end position="166"/>
    </location>
</feature>
<dbReference type="InterPro" id="IPR007860">
    <property type="entry name" value="DNA_mmatch_repair_MutS_con_dom"/>
</dbReference>
<dbReference type="EMBL" id="BLLF01000048">
    <property type="protein sequence ID" value="GFH06638.1"/>
    <property type="molecule type" value="Genomic_DNA"/>
</dbReference>
<dbReference type="GO" id="GO:0005524">
    <property type="term" value="F:ATP binding"/>
    <property type="evidence" value="ECO:0007669"/>
    <property type="project" value="InterPro"/>
</dbReference>
<feature type="non-terminal residue" evidence="3">
    <location>
        <position position="1"/>
    </location>
</feature>
<evidence type="ECO:0000313" key="3">
    <source>
        <dbReference type="EMBL" id="GFH06638.1"/>
    </source>
</evidence>
<comment type="caution">
    <text evidence="3">The sequence shown here is derived from an EMBL/GenBank/DDBJ whole genome shotgun (WGS) entry which is preliminary data.</text>
</comment>
<name>A0A699YFK9_HAELA</name>
<dbReference type="InterPro" id="IPR016151">
    <property type="entry name" value="DNA_mismatch_repair_MutS_N"/>
</dbReference>